<evidence type="ECO:0000256" key="3">
    <source>
        <dbReference type="SAM" id="Coils"/>
    </source>
</evidence>
<dbReference type="Ensembl" id="ENSFHET00000034094.1">
    <property type="protein sequence ID" value="ENSFHEP00000017711.1"/>
    <property type="gene ID" value="ENSFHEG00000019464.1"/>
</dbReference>
<evidence type="ECO:0000313" key="6">
    <source>
        <dbReference type="Proteomes" id="UP000265000"/>
    </source>
</evidence>
<feature type="compositionally biased region" description="Gly residues" evidence="4">
    <location>
        <begin position="292"/>
        <end position="313"/>
    </location>
</feature>
<accession>A0A3Q2PVG5</accession>
<dbReference type="STRING" id="8078.ENSFHEP00000017711"/>
<feature type="region of interest" description="Disordered" evidence="4">
    <location>
        <begin position="384"/>
        <end position="455"/>
    </location>
</feature>
<proteinExistence type="inferred from homology"/>
<dbReference type="PANTHER" id="PTHR19232:SF10">
    <property type="entry name" value="CEREBELLAR DEGENERATION-RELATED PROTEIN 2-LIKE"/>
    <property type="match status" value="1"/>
</dbReference>
<evidence type="ECO:0000256" key="2">
    <source>
        <dbReference type="ARBA" id="ARBA00023054"/>
    </source>
</evidence>
<reference evidence="5" key="1">
    <citation type="submission" date="2025-08" db="UniProtKB">
        <authorList>
            <consortium name="Ensembl"/>
        </authorList>
    </citation>
    <scope>IDENTIFICATION</scope>
</reference>
<evidence type="ECO:0000256" key="1">
    <source>
        <dbReference type="ARBA" id="ARBA00009019"/>
    </source>
</evidence>
<feature type="region of interest" description="Disordered" evidence="4">
    <location>
        <begin position="276"/>
        <end position="319"/>
    </location>
</feature>
<reference evidence="5" key="2">
    <citation type="submission" date="2025-09" db="UniProtKB">
        <authorList>
            <consortium name="Ensembl"/>
        </authorList>
    </citation>
    <scope>IDENTIFICATION</scope>
</reference>
<dbReference type="GeneTree" id="ENSGT00390000018570"/>
<dbReference type="PANTHER" id="PTHR19232">
    <property type="entry name" value="CENTROCORTIN FAMILY MEMBER"/>
    <property type="match status" value="1"/>
</dbReference>
<comment type="similarity">
    <text evidence="1">Belongs to the CDR2 family.</text>
</comment>
<dbReference type="AlphaFoldDB" id="A0A3Q2PVG5"/>
<sequence>MLRAGRMDEFVTEEEEPWYDQRDLEQDLHLAAELGKTLLERNKELEDSLQQMYINNEEQVQEIEYLSKQLEMLREMNEQHAKVYEQLDVTARELEITNEKLVLESKASQQKIDRLTGTMEALQSQVDGLTTRVEELRTLEELRVLREKKERRKTVHSFPCLKELCTAPRYEDGFLLANPGSVDLVERQPLDEENDRLRDIVSSLHSAMASERSKRESVERECAAVLQEFEQLEQRLLGAEGCKLRVQELEAELLEMQQLRKSRVCLIGDMEDGLERLLSNGPEMDSPEDDGGGGQEEGGEGADGGAGQQGGGPVRKSCSDTALNAISSVSGRRQGGYAAHGNGARKRGMSILREVDEQYHALLEKYEELLGKCRRHEETLCHAGVQTSRPVSRDPLHPGGAGGDQQARGAGGQAAESEHARVQGPVQGDLLPAAEDQEGHKLPEEPKEAQIEAGS</sequence>
<keyword evidence="2 3" id="KW-0175">Coiled coil</keyword>
<keyword evidence="6" id="KW-1185">Reference proteome</keyword>
<dbReference type="Proteomes" id="UP000265000">
    <property type="component" value="Unplaced"/>
</dbReference>
<feature type="coiled-coil region" evidence="3">
    <location>
        <begin position="352"/>
        <end position="379"/>
    </location>
</feature>
<name>A0A3Q2PVG5_FUNHE</name>
<protein>
    <submittedName>
        <fullName evidence="5">Cerebellar degeneration-related protein 2-like</fullName>
    </submittedName>
</protein>
<feature type="compositionally biased region" description="Basic and acidic residues" evidence="4">
    <location>
        <begin position="437"/>
        <end position="455"/>
    </location>
</feature>
<feature type="coiled-coil region" evidence="3">
    <location>
        <begin position="208"/>
        <end position="259"/>
    </location>
</feature>
<evidence type="ECO:0000313" key="5">
    <source>
        <dbReference type="Ensembl" id="ENSFHEP00000017711.1"/>
    </source>
</evidence>
<organism evidence="5 6">
    <name type="scientific">Fundulus heteroclitus</name>
    <name type="common">Killifish</name>
    <name type="synonym">Mummichog</name>
    <dbReference type="NCBI Taxonomy" id="8078"/>
    <lineage>
        <taxon>Eukaryota</taxon>
        <taxon>Metazoa</taxon>
        <taxon>Chordata</taxon>
        <taxon>Craniata</taxon>
        <taxon>Vertebrata</taxon>
        <taxon>Euteleostomi</taxon>
        <taxon>Actinopterygii</taxon>
        <taxon>Neopterygii</taxon>
        <taxon>Teleostei</taxon>
        <taxon>Neoteleostei</taxon>
        <taxon>Acanthomorphata</taxon>
        <taxon>Ovalentaria</taxon>
        <taxon>Atherinomorphae</taxon>
        <taxon>Cyprinodontiformes</taxon>
        <taxon>Fundulidae</taxon>
        <taxon>Fundulus</taxon>
    </lineage>
</organism>
<dbReference type="InterPro" id="IPR026079">
    <property type="entry name" value="CDR2"/>
</dbReference>
<feature type="coiled-coil region" evidence="3">
    <location>
        <begin position="42"/>
        <end position="139"/>
    </location>
</feature>
<evidence type="ECO:0000256" key="4">
    <source>
        <dbReference type="SAM" id="MobiDB-lite"/>
    </source>
</evidence>